<feature type="non-terminal residue" evidence="1">
    <location>
        <position position="1"/>
    </location>
</feature>
<dbReference type="AlphaFoldDB" id="X0WLF9"/>
<name>X0WLF9_9ZZZZ</name>
<gene>
    <name evidence="1" type="ORF">S01H1_66546</name>
</gene>
<dbReference type="EMBL" id="BARS01044006">
    <property type="protein sequence ID" value="GAG31470.1"/>
    <property type="molecule type" value="Genomic_DNA"/>
</dbReference>
<protein>
    <submittedName>
        <fullName evidence="1">Uncharacterized protein</fullName>
    </submittedName>
</protein>
<dbReference type="InterPro" id="IPR043918">
    <property type="entry name" value="DUF5760"/>
</dbReference>
<evidence type="ECO:0000313" key="1">
    <source>
        <dbReference type="EMBL" id="GAG31470.1"/>
    </source>
</evidence>
<reference evidence="1" key="1">
    <citation type="journal article" date="2014" name="Front. Microbiol.">
        <title>High frequency of phylogenetically diverse reductive dehalogenase-homologous genes in deep subseafloor sedimentary metagenomes.</title>
        <authorList>
            <person name="Kawai M."/>
            <person name="Futagami T."/>
            <person name="Toyoda A."/>
            <person name="Takaki Y."/>
            <person name="Nishi S."/>
            <person name="Hori S."/>
            <person name="Arai W."/>
            <person name="Tsubouchi T."/>
            <person name="Morono Y."/>
            <person name="Uchiyama I."/>
            <person name="Ito T."/>
            <person name="Fujiyama A."/>
            <person name="Inagaki F."/>
            <person name="Takami H."/>
        </authorList>
    </citation>
    <scope>NUCLEOTIDE SEQUENCE</scope>
    <source>
        <strain evidence="1">Expedition CK06-06</strain>
    </source>
</reference>
<proteinExistence type="predicted"/>
<accession>X0WLF9</accession>
<dbReference type="Pfam" id="PF19064">
    <property type="entry name" value="DUF5760"/>
    <property type="match status" value="1"/>
</dbReference>
<sequence length="91" mass="10748">DVRQLKQEKKQLTNALVDIMRDNEIGEINTSTGKLIYTTRKTKKSISKKYLTSILGKFFEEDAMKAKELSQYILNNREEVVRENIRRKIKK</sequence>
<comment type="caution">
    <text evidence="1">The sequence shown here is derived from an EMBL/GenBank/DDBJ whole genome shotgun (WGS) entry which is preliminary data.</text>
</comment>
<organism evidence="1">
    <name type="scientific">marine sediment metagenome</name>
    <dbReference type="NCBI Taxonomy" id="412755"/>
    <lineage>
        <taxon>unclassified sequences</taxon>
        <taxon>metagenomes</taxon>
        <taxon>ecological metagenomes</taxon>
    </lineage>
</organism>